<dbReference type="GO" id="GO:0004803">
    <property type="term" value="F:transposase activity"/>
    <property type="evidence" value="ECO:0007669"/>
    <property type="project" value="InterPro"/>
</dbReference>
<dbReference type="PANTHER" id="PTHR33217:SF8">
    <property type="entry name" value="MUTATOR FAMILY TRANSPOSASE"/>
    <property type="match status" value="1"/>
</dbReference>
<dbReference type="InterPro" id="IPR001207">
    <property type="entry name" value="Transposase_mutator"/>
</dbReference>
<gene>
    <name evidence="4" type="ORF">LEA_07563</name>
</gene>
<organism evidence="4">
    <name type="scientific">human gut metagenome</name>
    <dbReference type="NCBI Taxonomy" id="408170"/>
    <lineage>
        <taxon>unclassified sequences</taxon>
        <taxon>metagenomes</taxon>
        <taxon>organismal metagenomes</taxon>
    </lineage>
</organism>
<evidence type="ECO:0000256" key="1">
    <source>
        <dbReference type="ARBA" id="ARBA00022578"/>
    </source>
</evidence>
<evidence type="ECO:0000256" key="3">
    <source>
        <dbReference type="ARBA" id="ARBA00023172"/>
    </source>
</evidence>
<dbReference type="PANTHER" id="PTHR33217">
    <property type="entry name" value="TRANSPOSASE FOR INSERTION SEQUENCE ELEMENT IS1081"/>
    <property type="match status" value="1"/>
</dbReference>
<sequence>MVKTPRDRNATFEPKIIEKGQTKLTGFEEKCIALYAKGVSLRDIEKTLKEIYGVKINKDDISRLISTVSEEVEAWRKRKLKPMYVFTYADCLYVPIKDDITTSKKAVYVIIGVDVDGYKEILGMWIDKSESSSFWSNV</sequence>
<dbReference type="GO" id="GO:0003677">
    <property type="term" value="F:DNA binding"/>
    <property type="evidence" value="ECO:0007669"/>
    <property type="project" value="UniProtKB-KW"/>
</dbReference>
<keyword evidence="3" id="KW-0233">DNA recombination</keyword>
<proteinExistence type="predicted"/>
<dbReference type="Pfam" id="PF00872">
    <property type="entry name" value="Transposase_mut"/>
    <property type="match status" value="1"/>
</dbReference>
<protein>
    <submittedName>
        <fullName evidence="4">Transposase mutator family protein</fullName>
    </submittedName>
</protein>
<dbReference type="EMBL" id="AJWY01004985">
    <property type="protein sequence ID" value="EKC70864.1"/>
    <property type="molecule type" value="Genomic_DNA"/>
</dbReference>
<dbReference type="GO" id="GO:0006313">
    <property type="term" value="P:DNA transposition"/>
    <property type="evidence" value="ECO:0007669"/>
    <property type="project" value="InterPro"/>
</dbReference>
<comment type="caution">
    <text evidence="4">The sequence shown here is derived from an EMBL/GenBank/DDBJ whole genome shotgun (WGS) entry which is preliminary data.</text>
</comment>
<name>K1TT84_9ZZZZ</name>
<reference evidence="4" key="1">
    <citation type="journal article" date="2013" name="Environ. Microbiol.">
        <title>Microbiota from the distal guts of lean and obese adolescents exhibit partial functional redundancy besides clear differences in community structure.</title>
        <authorList>
            <person name="Ferrer M."/>
            <person name="Ruiz A."/>
            <person name="Lanza F."/>
            <person name="Haange S.B."/>
            <person name="Oberbach A."/>
            <person name="Till H."/>
            <person name="Bargiela R."/>
            <person name="Campoy C."/>
            <person name="Segura M.T."/>
            <person name="Richter M."/>
            <person name="von Bergen M."/>
            <person name="Seifert J."/>
            <person name="Suarez A."/>
        </authorList>
    </citation>
    <scope>NUCLEOTIDE SEQUENCE</scope>
</reference>
<accession>K1TT84</accession>
<evidence type="ECO:0000313" key="4">
    <source>
        <dbReference type="EMBL" id="EKC70864.1"/>
    </source>
</evidence>
<evidence type="ECO:0000256" key="2">
    <source>
        <dbReference type="ARBA" id="ARBA00023125"/>
    </source>
</evidence>
<feature type="non-terminal residue" evidence="4">
    <location>
        <position position="138"/>
    </location>
</feature>
<keyword evidence="2" id="KW-0238">DNA-binding</keyword>
<keyword evidence="1" id="KW-0815">Transposition</keyword>
<dbReference type="AlphaFoldDB" id="K1TT84"/>